<feature type="chain" id="PRO_5046768888" evidence="5">
    <location>
        <begin position="21"/>
        <end position="299"/>
    </location>
</feature>
<dbReference type="SUPFAM" id="SSF53807">
    <property type="entry name" value="Helical backbone' metal receptor"/>
    <property type="match status" value="1"/>
</dbReference>
<dbReference type="Gene3D" id="3.40.50.1980">
    <property type="entry name" value="Nitrogenase molybdenum iron protein domain"/>
    <property type="match status" value="2"/>
</dbReference>
<organism evidence="6 7">
    <name type="scientific">Anaeromyxobacter paludicola</name>
    <dbReference type="NCBI Taxonomy" id="2918171"/>
    <lineage>
        <taxon>Bacteria</taxon>
        <taxon>Pseudomonadati</taxon>
        <taxon>Myxococcota</taxon>
        <taxon>Myxococcia</taxon>
        <taxon>Myxococcales</taxon>
        <taxon>Cystobacterineae</taxon>
        <taxon>Anaeromyxobacteraceae</taxon>
        <taxon>Anaeromyxobacter</taxon>
    </lineage>
</organism>
<keyword evidence="7" id="KW-1185">Reference proteome</keyword>
<dbReference type="RefSeq" id="WP_248343878.1">
    <property type="nucleotide sequence ID" value="NZ_AP025592.1"/>
</dbReference>
<protein>
    <submittedName>
        <fullName evidence="6">Zinc ABC transporter substrate-binding protein</fullName>
    </submittedName>
</protein>
<proteinExistence type="inferred from homology"/>
<sequence length="299" mass="32115">MKLRLLPLLSLLLLPLAARALDVVTTTEGLAALSREVGGDRVKVQSLSRGIQDPHFVDANPTLAVRLRQADLLVDVGLDLEIGWLPPLVNQSRNGAIQPGGARRFTAASAVNVLEVPHGPVDRSMGDLHPAGNPHFLSDPRRARKVAEGLAQKLAALDPAGAASYRQRLADFERRLDADEARWRAELAPEKGRKVIPHHNSFTYFLDWAGLQAAGYLEPKPGVAPPPSHLAELVGVAKAQGVKAILLENFYDRKSADVVARHTGAKVVPLPGDVGGTPEARSYEAYVDQLVKLVAAAVK</sequence>
<dbReference type="InterPro" id="IPR006129">
    <property type="entry name" value="AdhesinB"/>
</dbReference>
<keyword evidence="3 5" id="KW-0732">Signal</keyword>
<evidence type="ECO:0000256" key="5">
    <source>
        <dbReference type="SAM" id="SignalP"/>
    </source>
</evidence>
<evidence type="ECO:0000256" key="4">
    <source>
        <dbReference type="RuleBase" id="RU003512"/>
    </source>
</evidence>
<evidence type="ECO:0000256" key="3">
    <source>
        <dbReference type="ARBA" id="ARBA00022729"/>
    </source>
</evidence>
<dbReference type="EMBL" id="AP025592">
    <property type="protein sequence ID" value="BDG07279.1"/>
    <property type="molecule type" value="Genomic_DNA"/>
</dbReference>
<keyword evidence="2 4" id="KW-0813">Transport</keyword>
<evidence type="ECO:0000313" key="7">
    <source>
        <dbReference type="Proteomes" id="UP001162734"/>
    </source>
</evidence>
<dbReference type="InterPro" id="IPR006127">
    <property type="entry name" value="ZnuA-like"/>
</dbReference>
<evidence type="ECO:0000313" key="6">
    <source>
        <dbReference type="EMBL" id="BDG07279.1"/>
    </source>
</evidence>
<dbReference type="PRINTS" id="PR00691">
    <property type="entry name" value="ADHESINB"/>
</dbReference>
<gene>
    <name evidence="6" type="primary">znuA</name>
    <name evidence="6" type="ORF">AMPC_03920</name>
</gene>
<evidence type="ECO:0000256" key="1">
    <source>
        <dbReference type="ARBA" id="ARBA00011028"/>
    </source>
</evidence>
<accession>A0ABM7X635</accession>
<reference evidence="7" key="1">
    <citation type="journal article" date="2022" name="Int. J. Syst. Evol. Microbiol.">
        <title>Anaeromyxobacter oryzae sp. nov., Anaeromyxobacter diazotrophicus sp. nov. and Anaeromyxobacter paludicola sp. nov., isolated from paddy soils.</title>
        <authorList>
            <person name="Itoh H."/>
            <person name="Xu Z."/>
            <person name="Mise K."/>
            <person name="Masuda Y."/>
            <person name="Ushijima N."/>
            <person name="Hayakawa C."/>
            <person name="Shiratori Y."/>
            <person name="Senoo K."/>
        </authorList>
    </citation>
    <scope>NUCLEOTIDE SEQUENCE [LARGE SCALE GENOMIC DNA]</scope>
    <source>
        <strain evidence="7">Red630</strain>
    </source>
</reference>
<dbReference type="PANTHER" id="PTHR42953:SF2">
    <property type="entry name" value="ADHESION PROTEIN"/>
    <property type="match status" value="1"/>
</dbReference>
<feature type="signal peptide" evidence="5">
    <location>
        <begin position="1"/>
        <end position="20"/>
    </location>
</feature>
<comment type="similarity">
    <text evidence="1 4">Belongs to the bacterial solute-binding protein 9 family.</text>
</comment>
<dbReference type="Proteomes" id="UP001162734">
    <property type="component" value="Chromosome"/>
</dbReference>
<dbReference type="Pfam" id="PF01297">
    <property type="entry name" value="ZnuA"/>
    <property type="match status" value="1"/>
</dbReference>
<dbReference type="PRINTS" id="PR00690">
    <property type="entry name" value="ADHESNFAMILY"/>
</dbReference>
<dbReference type="PANTHER" id="PTHR42953">
    <property type="entry name" value="HIGH-AFFINITY ZINC UPTAKE SYSTEM PROTEIN ZNUA-RELATED"/>
    <property type="match status" value="1"/>
</dbReference>
<dbReference type="InterPro" id="IPR050492">
    <property type="entry name" value="Bact_metal-bind_prot9"/>
</dbReference>
<name>A0ABM7X635_9BACT</name>
<dbReference type="InterPro" id="IPR006128">
    <property type="entry name" value="Lipoprotein_PsaA-like"/>
</dbReference>
<evidence type="ECO:0000256" key="2">
    <source>
        <dbReference type="ARBA" id="ARBA00022448"/>
    </source>
</evidence>